<dbReference type="PANTHER" id="PTHR10622">
    <property type="entry name" value="HET DOMAIN-CONTAINING PROTEIN"/>
    <property type="match status" value="1"/>
</dbReference>
<dbReference type="GeneID" id="19466906"/>
<sequence>MRLLHTTTLELKEFFVTGDDRTYGFYEDGSINVGGPEEKNIERCPKYAILSHTWGSDEVLFQDITGERSKFENKAGFSKIKYSCQTAALDGYDYIWIDTCCIDKSSSAELSEAINSMYEWYRSSDVCYAYMSDVYTTSDRSEEQDNFASSFSASRWFTRGWTLQELIAPKTVHFYNSEWIFLGTKENLTDLISTTTNIDACALDGVQDMSGFSVARRMVWASRRRTTRLEDIAYCLLGIFGINMPLLYGEKGNAFIRLQHEIMKITNDQSLFAWGLTAADMGVSSPLLFGEGPLATSPASFRFSSVIAQFCSFKPSLPLALPAEGGVCVKVLLREGNLMEDHKTSAVAILQCDIGNVPGVLTGIKLSRCRDKESVEIPEFVRSSDAKVLMFSRCTSNNEFSTEGFDPNEAQTHLTHIDQEHKSTYENWKPTTIIIKSCEGGSLPLWPRFRFACPILIPDTWLEIIDVYPPRFWDSHNGALCPYTYGYVDCSDPVLVWLHFQGHYCTLVLSLWHLYGDSHPDTVCTMSWFKDIKGVKRQMTEIQKSFSVAGKPHRERRYERQKAFSDFLGTKWGADDIGCELLEIQKDFSGTQVIRLFLRDHEADMQLDDEDTMQAEWLSSRGYVSADEM</sequence>
<dbReference type="OrthoDB" id="20872at2759"/>
<dbReference type="EMBL" id="KE145359">
    <property type="protein sequence ID" value="EPE32720.1"/>
    <property type="molecule type" value="Genomic_DNA"/>
</dbReference>
<organism evidence="3 4">
    <name type="scientific">Glarea lozoyensis (strain ATCC 20868 / MF5171)</name>
    <dbReference type="NCBI Taxonomy" id="1116229"/>
    <lineage>
        <taxon>Eukaryota</taxon>
        <taxon>Fungi</taxon>
        <taxon>Dikarya</taxon>
        <taxon>Ascomycota</taxon>
        <taxon>Pezizomycotina</taxon>
        <taxon>Leotiomycetes</taxon>
        <taxon>Helotiales</taxon>
        <taxon>Helotiaceae</taxon>
        <taxon>Glarea</taxon>
    </lineage>
</organism>
<name>S3D4J9_GLAL2</name>
<dbReference type="KEGG" id="glz:GLAREA_07854"/>
<dbReference type="Pfam" id="PF26640">
    <property type="entry name" value="DUF8212"/>
    <property type="match status" value="1"/>
</dbReference>
<dbReference type="eggNOG" id="KOG4177">
    <property type="taxonomic scope" value="Eukaryota"/>
</dbReference>
<dbReference type="InterPro" id="IPR058525">
    <property type="entry name" value="DUF8212"/>
</dbReference>
<reference evidence="3 4" key="1">
    <citation type="journal article" date="2013" name="BMC Genomics">
        <title>Genomics-driven discovery of the pneumocandin biosynthetic gene cluster in the fungus Glarea lozoyensis.</title>
        <authorList>
            <person name="Chen L."/>
            <person name="Yue Q."/>
            <person name="Zhang X."/>
            <person name="Xiang M."/>
            <person name="Wang C."/>
            <person name="Li S."/>
            <person name="Che Y."/>
            <person name="Ortiz-Lopez F.J."/>
            <person name="Bills G.F."/>
            <person name="Liu X."/>
            <person name="An Z."/>
        </authorList>
    </citation>
    <scope>NUCLEOTIDE SEQUENCE [LARGE SCALE GENOMIC DNA]</scope>
    <source>
        <strain evidence="4">ATCC 20868 / MF5171</strain>
    </source>
</reference>
<evidence type="ECO:0000313" key="3">
    <source>
        <dbReference type="EMBL" id="EPE32720.1"/>
    </source>
</evidence>
<protein>
    <submittedName>
        <fullName evidence="3">Uncharacterized protein</fullName>
    </submittedName>
</protein>
<evidence type="ECO:0000259" key="2">
    <source>
        <dbReference type="Pfam" id="PF26640"/>
    </source>
</evidence>
<dbReference type="Proteomes" id="UP000016922">
    <property type="component" value="Unassembled WGS sequence"/>
</dbReference>
<feature type="domain" description="Heterokaryon incompatibility" evidence="1">
    <location>
        <begin position="47"/>
        <end position="133"/>
    </location>
</feature>
<dbReference type="Pfam" id="PF06985">
    <property type="entry name" value="HET"/>
    <property type="match status" value="1"/>
</dbReference>
<dbReference type="InterPro" id="IPR010730">
    <property type="entry name" value="HET"/>
</dbReference>
<keyword evidence="4" id="KW-1185">Reference proteome</keyword>
<dbReference type="STRING" id="1116229.S3D4J9"/>
<gene>
    <name evidence="3" type="ORF">GLAREA_07854</name>
</gene>
<evidence type="ECO:0000259" key="1">
    <source>
        <dbReference type="Pfam" id="PF06985"/>
    </source>
</evidence>
<evidence type="ECO:0000313" key="4">
    <source>
        <dbReference type="Proteomes" id="UP000016922"/>
    </source>
</evidence>
<proteinExistence type="predicted"/>
<accession>S3D4J9</accession>
<dbReference type="HOGENOM" id="CLU_434775_0_0_1"/>
<feature type="domain" description="DUF8212" evidence="2">
    <location>
        <begin position="253"/>
        <end position="281"/>
    </location>
</feature>
<dbReference type="PANTHER" id="PTHR10622:SF10">
    <property type="entry name" value="HET DOMAIN-CONTAINING PROTEIN"/>
    <property type="match status" value="1"/>
</dbReference>
<dbReference type="RefSeq" id="XP_008080732.1">
    <property type="nucleotide sequence ID" value="XM_008082541.1"/>
</dbReference>
<dbReference type="AlphaFoldDB" id="S3D4J9"/>